<dbReference type="InterPro" id="IPR008628">
    <property type="entry name" value="GPP34-like"/>
</dbReference>
<dbReference type="AlphaFoldDB" id="A0A839N727"/>
<keyword evidence="6" id="KW-1185">Reference proteome</keyword>
<dbReference type="GO" id="GO:0012505">
    <property type="term" value="C:endomembrane system"/>
    <property type="evidence" value="ECO:0007669"/>
    <property type="project" value="UniProtKB-ARBA"/>
</dbReference>
<dbReference type="Proteomes" id="UP000559182">
    <property type="component" value="Unassembled WGS sequence"/>
</dbReference>
<protein>
    <recommendedName>
        <fullName evidence="7">GPP34 family phosphoprotein</fullName>
    </recommendedName>
</protein>
<evidence type="ECO:0000313" key="6">
    <source>
        <dbReference type="Proteomes" id="UP000559182"/>
    </source>
</evidence>
<keyword evidence="3" id="KW-0446">Lipid-binding</keyword>
<accession>A0A839N727</accession>
<keyword evidence="4" id="KW-0472">Membrane</keyword>
<dbReference type="EMBL" id="JACHVQ010000001">
    <property type="protein sequence ID" value="MBB2890551.1"/>
    <property type="molecule type" value="Genomic_DNA"/>
</dbReference>
<evidence type="ECO:0000256" key="2">
    <source>
        <dbReference type="ARBA" id="ARBA00023034"/>
    </source>
</evidence>
<evidence type="ECO:0000256" key="4">
    <source>
        <dbReference type="ARBA" id="ARBA00023136"/>
    </source>
</evidence>
<dbReference type="RefSeq" id="WP_183318736.1">
    <property type="nucleotide sequence ID" value="NZ_JACHVQ010000001.1"/>
</dbReference>
<dbReference type="GO" id="GO:0070273">
    <property type="term" value="F:phosphatidylinositol-4-phosphate binding"/>
    <property type="evidence" value="ECO:0007669"/>
    <property type="project" value="InterPro"/>
</dbReference>
<comment type="caution">
    <text evidence="5">The sequence shown here is derived from an EMBL/GenBank/DDBJ whole genome shotgun (WGS) entry which is preliminary data.</text>
</comment>
<sequence>MLICAEVLLVATRADGRPFTDKSRLDLALAGAVLCELAACGRIAVKDGRLVVLDARPGGDPLLDHALAIFAPKAGKKPARVLPAVAKGQTDRTYDRLVADGAVRREKGGFLQPPRHPVLDVAGRARLVDAGGRVLAGTAQPDLHTGSLVALLAAADVITRVYDSRQFGVSGRELKKRAKAVGERDWAAGAAAAAIRSAQEAASAAMVAVTAATTVTVIGS</sequence>
<dbReference type="Pfam" id="PF05719">
    <property type="entry name" value="GPP34"/>
    <property type="match status" value="1"/>
</dbReference>
<reference evidence="5 6" key="1">
    <citation type="submission" date="2020-08" db="EMBL/GenBank/DDBJ databases">
        <title>Sequencing the genomes of 1000 actinobacteria strains.</title>
        <authorList>
            <person name="Klenk H.-P."/>
        </authorList>
    </citation>
    <scope>NUCLEOTIDE SEQUENCE [LARGE SCALE GENOMIC DNA]</scope>
    <source>
        <strain evidence="5 6">DSM 105369</strain>
    </source>
</reference>
<evidence type="ECO:0008006" key="7">
    <source>
        <dbReference type="Google" id="ProtNLM"/>
    </source>
</evidence>
<dbReference type="GO" id="GO:0005737">
    <property type="term" value="C:cytoplasm"/>
    <property type="evidence" value="ECO:0007669"/>
    <property type="project" value="UniProtKB-ARBA"/>
</dbReference>
<evidence type="ECO:0000256" key="1">
    <source>
        <dbReference type="ARBA" id="ARBA00004255"/>
    </source>
</evidence>
<organism evidence="5 6">
    <name type="scientific">Flexivirga oryzae</name>
    <dbReference type="NCBI Taxonomy" id="1794944"/>
    <lineage>
        <taxon>Bacteria</taxon>
        <taxon>Bacillati</taxon>
        <taxon>Actinomycetota</taxon>
        <taxon>Actinomycetes</taxon>
        <taxon>Micrococcales</taxon>
        <taxon>Dermacoccaceae</taxon>
        <taxon>Flexivirga</taxon>
    </lineage>
</organism>
<dbReference type="InterPro" id="IPR038261">
    <property type="entry name" value="GPP34-like_sf"/>
</dbReference>
<dbReference type="Gene3D" id="1.10.3630.10">
    <property type="entry name" value="yeast vps74-n-term truncation variant domain like"/>
    <property type="match status" value="1"/>
</dbReference>
<evidence type="ECO:0000313" key="5">
    <source>
        <dbReference type="EMBL" id="MBB2890551.1"/>
    </source>
</evidence>
<proteinExistence type="predicted"/>
<evidence type="ECO:0000256" key="3">
    <source>
        <dbReference type="ARBA" id="ARBA00023121"/>
    </source>
</evidence>
<keyword evidence="2" id="KW-0333">Golgi apparatus</keyword>
<gene>
    <name evidence="5" type="ORF">FHU39_000535</name>
</gene>
<name>A0A839N727_9MICO</name>
<comment type="subcellular location">
    <subcellularLocation>
        <location evidence="1">Golgi apparatus membrane</location>
        <topology evidence="1">Peripheral membrane protein</topology>
        <orientation evidence="1">Cytoplasmic side</orientation>
    </subcellularLocation>
</comment>